<proteinExistence type="predicted"/>
<accession>A0A645J529</accession>
<evidence type="ECO:0008006" key="2">
    <source>
        <dbReference type="Google" id="ProtNLM"/>
    </source>
</evidence>
<comment type="caution">
    <text evidence="1">The sequence shown here is derived from an EMBL/GenBank/DDBJ whole genome shotgun (WGS) entry which is preliminary data.</text>
</comment>
<sequence>MECLFAVLSEQTLDAGYENTMNQINAGADFIFCNANSGTLGALKAAIEAGIYAFGPMGDYSIDAPDTVVASGLLKYYVAYIEAIKKAVNGYENPTVYFVDSAQGVTELAWNQTMQDKLPEGVYDTAMDVYQQIKDHKINLPTSWAGY</sequence>
<organism evidence="1">
    <name type="scientific">bioreactor metagenome</name>
    <dbReference type="NCBI Taxonomy" id="1076179"/>
    <lineage>
        <taxon>unclassified sequences</taxon>
        <taxon>metagenomes</taxon>
        <taxon>ecological metagenomes</taxon>
    </lineage>
</organism>
<name>A0A645J529_9ZZZZ</name>
<dbReference type="Gene3D" id="3.40.50.2300">
    <property type="match status" value="2"/>
</dbReference>
<dbReference type="EMBL" id="VSSQ01131388">
    <property type="protein sequence ID" value="MPN58556.1"/>
    <property type="molecule type" value="Genomic_DNA"/>
</dbReference>
<dbReference type="AlphaFoldDB" id="A0A645J529"/>
<protein>
    <recommendedName>
        <fullName evidence="2">Periplasmic binding protein domain-containing protein</fullName>
    </recommendedName>
</protein>
<reference evidence="1" key="1">
    <citation type="submission" date="2019-08" db="EMBL/GenBank/DDBJ databases">
        <authorList>
            <person name="Kucharzyk K."/>
            <person name="Murdoch R.W."/>
            <person name="Higgins S."/>
            <person name="Loffler F."/>
        </authorList>
    </citation>
    <scope>NUCLEOTIDE SEQUENCE</scope>
</reference>
<gene>
    <name evidence="1" type="ORF">SDC9_206263</name>
</gene>
<evidence type="ECO:0000313" key="1">
    <source>
        <dbReference type="EMBL" id="MPN58556.1"/>
    </source>
</evidence>